<feature type="region of interest" description="Disordered" evidence="1">
    <location>
        <begin position="1"/>
        <end position="22"/>
    </location>
</feature>
<dbReference type="Proteomes" id="UP000694727">
    <property type="component" value="Unplaced"/>
</dbReference>
<accession>A0A8D0SRZ2</accession>
<evidence type="ECO:0000313" key="3">
    <source>
        <dbReference type="Proteomes" id="UP000694727"/>
    </source>
</evidence>
<dbReference type="InterPro" id="IPR027888">
    <property type="entry name" value="DUF4501"/>
</dbReference>
<sequence>MLEMESGSYEDGPSELLAGPAPGPLVLRPPSRKAAIGRAGGAGSHLCSPGPCGPSVAGAPYGKSVWIKALAWFGCARPAARPYLCTLICRPQAEGLLGARIVAHLVLGSPHRPLITGGRGLDVSGPCAGGPDPAPWNMALPRAVLLAGLLVEVASKASGSVDQQPECCVDVVDTNATCPGTSLCGPGCYGRWDEDGTVSCVRCRNGTHSSSECRSRTSLPPVPPAPFSRPCSLPFHLPASHRGSIPPSSGGKGGSRGFCPHTLPRATAPSGHPQKPSPSPLVPLDRCGARAALPPRPLPISFTAHNCHLGCTPGSLGVLREVPVPGLGPSRGSGCPWSQQC</sequence>
<proteinExistence type="predicted"/>
<dbReference type="Pfam" id="PF14946">
    <property type="entry name" value="DUF4501"/>
    <property type="match status" value="1"/>
</dbReference>
<reference evidence="2" key="1">
    <citation type="submission" date="2025-08" db="UniProtKB">
        <authorList>
            <consortium name="Ensembl"/>
        </authorList>
    </citation>
    <scope>IDENTIFICATION</scope>
</reference>
<feature type="region of interest" description="Disordered" evidence="1">
    <location>
        <begin position="242"/>
        <end position="283"/>
    </location>
</feature>
<dbReference type="AlphaFoldDB" id="A0A8D0SRZ2"/>
<protein>
    <submittedName>
        <fullName evidence="2">Uncharacterized protein</fullName>
    </submittedName>
</protein>
<dbReference type="Ensembl" id="ENSSSCT00025082087.1">
    <property type="protein sequence ID" value="ENSSSCP00025035622.1"/>
    <property type="gene ID" value="ENSSSCG00025060000.1"/>
</dbReference>
<dbReference type="PANTHER" id="PTHR16247">
    <property type="entry name" value="RIKEN CDNA 9430015G10 GENE"/>
    <property type="match status" value="1"/>
</dbReference>
<evidence type="ECO:0000256" key="1">
    <source>
        <dbReference type="SAM" id="MobiDB-lite"/>
    </source>
</evidence>
<dbReference type="PANTHER" id="PTHR16247:SF0">
    <property type="entry name" value="RIKEN CDNA 9430015G10 GENE"/>
    <property type="match status" value="1"/>
</dbReference>
<organism evidence="2 3">
    <name type="scientific">Sus scrofa</name>
    <name type="common">Pig</name>
    <dbReference type="NCBI Taxonomy" id="9823"/>
    <lineage>
        <taxon>Eukaryota</taxon>
        <taxon>Metazoa</taxon>
        <taxon>Chordata</taxon>
        <taxon>Craniata</taxon>
        <taxon>Vertebrata</taxon>
        <taxon>Euteleostomi</taxon>
        <taxon>Mammalia</taxon>
        <taxon>Eutheria</taxon>
        <taxon>Laurasiatheria</taxon>
        <taxon>Artiodactyla</taxon>
        <taxon>Suina</taxon>
        <taxon>Suidae</taxon>
        <taxon>Sus</taxon>
    </lineage>
</organism>
<name>A0A8D0SRZ2_PIG</name>
<evidence type="ECO:0000313" key="2">
    <source>
        <dbReference type="Ensembl" id="ENSSSCP00025035622.1"/>
    </source>
</evidence>